<keyword evidence="3 5" id="KW-0949">S-adenosyl-L-methionine</keyword>
<organism evidence="7 8">
    <name type="scientific">Mycolicibacterium obuense</name>
    <dbReference type="NCBI Taxonomy" id="1807"/>
    <lineage>
        <taxon>Bacteria</taxon>
        <taxon>Bacillati</taxon>
        <taxon>Actinomycetota</taxon>
        <taxon>Actinomycetes</taxon>
        <taxon>Mycobacteriales</taxon>
        <taxon>Mycobacteriaceae</taxon>
        <taxon>Mycolicibacterium</taxon>
    </lineage>
</organism>
<dbReference type="InterPro" id="IPR001737">
    <property type="entry name" value="KsgA/Erm"/>
</dbReference>
<feature type="binding site" evidence="5">
    <location>
        <position position="84"/>
    </location>
    <ligand>
        <name>S-adenosyl-L-methionine</name>
        <dbReference type="ChEBI" id="CHEBI:59789"/>
    </ligand>
</feature>
<dbReference type="EMBL" id="LAUZ02000015">
    <property type="protein sequence ID" value="KKF03240.1"/>
    <property type="molecule type" value="Genomic_DNA"/>
</dbReference>
<feature type="binding site" evidence="5">
    <location>
        <position position="14"/>
    </location>
    <ligand>
        <name>S-adenosyl-L-methionine</name>
        <dbReference type="ChEBI" id="CHEBI:59789"/>
    </ligand>
</feature>
<evidence type="ECO:0000256" key="1">
    <source>
        <dbReference type="ARBA" id="ARBA00022603"/>
    </source>
</evidence>
<dbReference type="SUPFAM" id="SSF53335">
    <property type="entry name" value="S-adenosyl-L-methionine-dependent methyltransferases"/>
    <property type="match status" value="1"/>
</dbReference>
<dbReference type="AlphaFoldDB" id="A0A0M2K7R2"/>
<dbReference type="RefSeq" id="WP_046361760.1">
    <property type="nucleotide sequence ID" value="NZ_LAUZ02000015.1"/>
</dbReference>
<dbReference type="PROSITE" id="PS01131">
    <property type="entry name" value="RRNA_A_DIMETH"/>
    <property type="match status" value="1"/>
</dbReference>
<dbReference type="InterPro" id="IPR029063">
    <property type="entry name" value="SAM-dependent_MTases_sf"/>
</dbReference>
<keyword evidence="2 5" id="KW-0808">Transferase</keyword>
<evidence type="ECO:0000256" key="5">
    <source>
        <dbReference type="PROSITE-ProRule" id="PRU01026"/>
    </source>
</evidence>
<evidence type="ECO:0000259" key="6">
    <source>
        <dbReference type="SMART" id="SM00650"/>
    </source>
</evidence>
<feature type="binding site" evidence="5">
    <location>
        <position position="16"/>
    </location>
    <ligand>
        <name>S-adenosyl-L-methionine</name>
        <dbReference type="ChEBI" id="CHEBI:59789"/>
    </ligand>
</feature>
<evidence type="ECO:0000256" key="4">
    <source>
        <dbReference type="ARBA" id="ARBA00022884"/>
    </source>
</evidence>
<evidence type="ECO:0000313" key="7">
    <source>
        <dbReference type="EMBL" id="KKF03240.1"/>
    </source>
</evidence>
<dbReference type="GO" id="GO:0005829">
    <property type="term" value="C:cytosol"/>
    <property type="evidence" value="ECO:0007669"/>
    <property type="project" value="TreeGrafter"/>
</dbReference>
<dbReference type="PANTHER" id="PTHR11727:SF7">
    <property type="entry name" value="DIMETHYLADENOSINE TRANSFERASE-RELATED"/>
    <property type="match status" value="1"/>
</dbReference>
<dbReference type="PROSITE" id="PS51689">
    <property type="entry name" value="SAM_RNA_A_N6_MT"/>
    <property type="match status" value="1"/>
</dbReference>
<evidence type="ECO:0000256" key="3">
    <source>
        <dbReference type="ARBA" id="ARBA00022691"/>
    </source>
</evidence>
<sequence>MPTFRAGRHEFGQNFLTDQPTIDHIVKLVSQSNGPIIEIGSGAGALTLPMQTLLRPITAVEIDPRQVQALRRQVNSRTTVVHDDFLHFRLPRSPHTIVGNLPFHQTTAMLRRILHSDHWTTAVLLVQWEVARRRAAVGGATMMTAQSWPWYTFQLVGRIPAAAFTPRPGVDAGLMTITRRTVPLVNTAQRKQYSAFVHAVFTSKGSGLRQILPRVADASAKGGVMTWITQQRLSNSSLPRDLTPEQWAEIFAIATRHAAAATPKRSRNGR</sequence>
<name>A0A0M2K7R2_9MYCO</name>
<keyword evidence="1 5" id="KW-0489">Methyltransferase</keyword>
<dbReference type="GO" id="GO:0003723">
    <property type="term" value="F:RNA binding"/>
    <property type="evidence" value="ECO:0007669"/>
    <property type="project" value="UniProtKB-UniRule"/>
</dbReference>
<dbReference type="InterPro" id="IPR020596">
    <property type="entry name" value="rRNA_Ade_Mease_Trfase_CS"/>
</dbReference>
<dbReference type="Gene3D" id="3.40.50.150">
    <property type="entry name" value="Vaccinia Virus protein VP39"/>
    <property type="match status" value="1"/>
</dbReference>
<dbReference type="PATRIC" id="fig|1807.13.peg.1783"/>
<evidence type="ECO:0000313" key="8">
    <source>
        <dbReference type="Proteomes" id="UP000034150"/>
    </source>
</evidence>
<dbReference type="CDD" id="cd02440">
    <property type="entry name" value="AdoMet_MTases"/>
    <property type="match status" value="1"/>
</dbReference>
<dbReference type="Proteomes" id="UP000034150">
    <property type="component" value="Unassembled WGS sequence"/>
</dbReference>
<dbReference type="InterPro" id="IPR023165">
    <property type="entry name" value="rRNA_Ade_diMease-like_C"/>
</dbReference>
<dbReference type="NCBIfam" id="NF042938">
    <property type="entry name" value="Erm55"/>
    <property type="match status" value="1"/>
</dbReference>
<dbReference type="OrthoDB" id="3616874at2"/>
<keyword evidence="4 5" id="KW-0694">RNA-binding</keyword>
<dbReference type="InterPro" id="IPR020598">
    <property type="entry name" value="rRNA_Ade_methylase_Trfase_N"/>
</dbReference>
<reference evidence="7 8" key="1">
    <citation type="journal article" date="2015" name="Genome Announc.">
        <title>Draft Genome Sequence of Mycobacterium obuense Strain UC1, Isolated from Patient Sputum.</title>
        <authorList>
            <person name="Greninger A.L."/>
            <person name="Cunningham G."/>
            <person name="Hsu E.D."/>
            <person name="Yu J.M."/>
            <person name="Chiu C.Y."/>
            <person name="Miller S."/>
        </authorList>
    </citation>
    <scope>NUCLEOTIDE SEQUENCE [LARGE SCALE GENOMIC DNA]</scope>
    <source>
        <strain evidence="7 8">UC1</strain>
    </source>
</reference>
<dbReference type="Gene3D" id="1.10.8.100">
    <property type="entry name" value="Ribosomal RNA adenine dimethylase-like, domain 2"/>
    <property type="match status" value="1"/>
</dbReference>
<comment type="caution">
    <text evidence="7">The sequence shown here is derived from an EMBL/GenBank/DDBJ whole genome shotgun (WGS) entry which is preliminary data.</text>
</comment>
<dbReference type="SMART" id="SM00650">
    <property type="entry name" value="rADc"/>
    <property type="match status" value="1"/>
</dbReference>
<dbReference type="NCBIfam" id="NF000499">
    <property type="entry name" value="Erm23S_rRNA_broad"/>
    <property type="match status" value="1"/>
</dbReference>
<feature type="binding site" evidence="5">
    <location>
        <position position="40"/>
    </location>
    <ligand>
        <name>S-adenosyl-L-methionine</name>
        <dbReference type="ChEBI" id="CHEBI:59789"/>
    </ligand>
</feature>
<dbReference type="GO" id="GO:0000179">
    <property type="term" value="F:rRNA (adenine-N6,N6-)-dimethyltransferase activity"/>
    <property type="evidence" value="ECO:0007669"/>
    <property type="project" value="UniProtKB-UniRule"/>
</dbReference>
<feature type="binding site" evidence="5">
    <location>
        <position position="61"/>
    </location>
    <ligand>
        <name>S-adenosyl-L-methionine</name>
        <dbReference type="ChEBI" id="CHEBI:59789"/>
    </ligand>
</feature>
<gene>
    <name evidence="7" type="ORF">WN67_03860</name>
</gene>
<proteinExistence type="inferred from homology"/>
<comment type="similarity">
    <text evidence="5">Belongs to the class I-like SAM-binding methyltransferase superfamily. rRNA adenine N(6)-methyltransferase family.</text>
</comment>
<feature type="domain" description="Ribosomal RNA adenine methylase transferase N-terminal" evidence="6">
    <location>
        <begin position="21"/>
        <end position="181"/>
    </location>
</feature>
<evidence type="ECO:0000256" key="2">
    <source>
        <dbReference type="ARBA" id="ARBA00022679"/>
    </source>
</evidence>
<protein>
    <submittedName>
        <fullName evidence="7">23S rRNA methyltransferase</fullName>
    </submittedName>
</protein>
<accession>A0A0M2K7R2</accession>
<keyword evidence="8" id="KW-1185">Reference proteome</keyword>
<dbReference type="PANTHER" id="PTHR11727">
    <property type="entry name" value="DIMETHYLADENOSINE TRANSFERASE"/>
    <property type="match status" value="1"/>
</dbReference>
<feature type="binding site" evidence="5">
    <location>
        <position position="100"/>
    </location>
    <ligand>
        <name>S-adenosyl-L-methionine</name>
        <dbReference type="ChEBI" id="CHEBI:59789"/>
    </ligand>
</feature>
<dbReference type="Pfam" id="PF00398">
    <property type="entry name" value="RrnaAD"/>
    <property type="match status" value="1"/>
</dbReference>